<comment type="caution">
    <text evidence="1">The sequence shown here is derived from an EMBL/GenBank/DDBJ whole genome shotgun (WGS) entry which is preliminary data.</text>
</comment>
<evidence type="ECO:0000313" key="2">
    <source>
        <dbReference type="Proteomes" id="UP001432322"/>
    </source>
</evidence>
<protein>
    <submittedName>
        <fullName evidence="1">Uncharacterized protein</fullName>
    </submittedName>
</protein>
<dbReference type="EMBL" id="BTSY01000005">
    <property type="protein sequence ID" value="GMT27382.1"/>
    <property type="molecule type" value="Genomic_DNA"/>
</dbReference>
<dbReference type="AlphaFoldDB" id="A0AAV5W6B8"/>
<feature type="non-terminal residue" evidence="1">
    <location>
        <position position="1"/>
    </location>
</feature>
<sequence length="201" mass="24016">QSGIQLEVERYLKHDAHARENSDYMAGLAKEDYCTNKSITWDDLLNREYSINYVWNPIHGKVNGTVYEIACIDEWHNASTYTRFLRDNFIYGNLRIRPDSIRYLQNRESVGYAFWFELIEFYFHEFHEPLSPAFDQLSRFVLDVDEFQARLSEKTKWRKSDFEMARQFVRDHPREAASISSDLARKFEKEFIFLKRGEAIG</sequence>
<organism evidence="1 2">
    <name type="scientific">Pristionchus fissidentatus</name>
    <dbReference type="NCBI Taxonomy" id="1538716"/>
    <lineage>
        <taxon>Eukaryota</taxon>
        <taxon>Metazoa</taxon>
        <taxon>Ecdysozoa</taxon>
        <taxon>Nematoda</taxon>
        <taxon>Chromadorea</taxon>
        <taxon>Rhabditida</taxon>
        <taxon>Rhabditina</taxon>
        <taxon>Diplogasteromorpha</taxon>
        <taxon>Diplogasteroidea</taxon>
        <taxon>Neodiplogasteridae</taxon>
        <taxon>Pristionchus</taxon>
    </lineage>
</organism>
<gene>
    <name evidence="1" type="ORF">PFISCL1PPCAC_18679</name>
</gene>
<accession>A0AAV5W6B8</accession>
<keyword evidence="2" id="KW-1185">Reference proteome</keyword>
<dbReference type="Proteomes" id="UP001432322">
    <property type="component" value="Unassembled WGS sequence"/>
</dbReference>
<feature type="non-terminal residue" evidence="1">
    <location>
        <position position="201"/>
    </location>
</feature>
<reference evidence="1" key="1">
    <citation type="submission" date="2023-10" db="EMBL/GenBank/DDBJ databases">
        <title>Genome assembly of Pristionchus species.</title>
        <authorList>
            <person name="Yoshida K."/>
            <person name="Sommer R.J."/>
        </authorList>
    </citation>
    <scope>NUCLEOTIDE SEQUENCE</scope>
    <source>
        <strain evidence="1">RS5133</strain>
    </source>
</reference>
<proteinExistence type="predicted"/>
<evidence type="ECO:0000313" key="1">
    <source>
        <dbReference type="EMBL" id="GMT27382.1"/>
    </source>
</evidence>
<name>A0AAV5W6B8_9BILA</name>